<protein>
    <submittedName>
        <fullName evidence="6">Uncharacterized protein</fullName>
    </submittedName>
</protein>
<dbReference type="SMART" id="SM00320">
    <property type="entry name" value="WD40"/>
    <property type="match status" value="4"/>
</dbReference>
<dbReference type="InterPro" id="IPR036322">
    <property type="entry name" value="WD40_repeat_dom_sf"/>
</dbReference>
<dbReference type="GO" id="GO:0006890">
    <property type="term" value="P:retrograde vesicle-mediated transport, Golgi to endoplasmic reticulum"/>
    <property type="evidence" value="ECO:0007669"/>
    <property type="project" value="TreeGrafter"/>
</dbReference>
<comment type="caution">
    <text evidence="6">The sequence shown here is derived from an EMBL/GenBank/DDBJ whole genome shotgun (WGS) entry which is preliminary data.</text>
</comment>
<dbReference type="InterPro" id="IPR050844">
    <property type="entry name" value="Coatomer_complex_subunit"/>
</dbReference>
<comment type="subcellular location">
    <subcellularLocation>
        <location evidence="1">Cytoplasmic vesicle membrane</location>
    </subcellularLocation>
</comment>
<accession>A0AAN9XQ26</accession>
<keyword evidence="7" id="KW-1185">Reference proteome</keyword>
<dbReference type="InterPro" id="IPR001680">
    <property type="entry name" value="WD40_rpt"/>
</dbReference>
<dbReference type="Gene3D" id="2.130.10.10">
    <property type="entry name" value="YVTN repeat-like/Quinoprotein amine dehydrogenase"/>
    <property type="match status" value="2"/>
</dbReference>
<evidence type="ECO:0000313" key="7">
    <source>
        <dbReference type="Proteomes" id="UP001386955"/>
    </source>
</evidence>
<keyword evidence="2 5" id="KW-0853">WD repeat</keyword>
<dbReference type="EMBL" id="JAYMYS010000003">
    <property type="protein sequence ID" value="KAK7402308.1"/>
    <property type="molecule type" value="Genomic_DNA"/>
</dbReference>
<dbReference type="Pfam" id="PF00400">
    <property type="entry name" value="WD40"/>
    <property type="match status" value="4"/>
</dbReference>
<gene>
    <name evidence="6" type="ORF">VNO78_14473</name>
</gene>
<dbReference type="PROSITE" id="PS50294">
    <property type="entry name" value="WD_REPEATS_REGION"/>
    <property type="match status" value="2"/>
</dbReference>
<dbReference type="PRINTS" id="PR00320">
    <property type="entry name" value="GPROTEINBRPT"/>
</dbReference>
<dbReference type="AlphaFoldDB" id="A0AAN9XQ26"/>
<dbReference type="PANTHER" id="PTHR19876">
    <property type="entry name" value="COATOMER"/>
    <property type="match status" value="1"/>
</dbReference>
<keyword evidence="4" id="KW-0968">Cytoplasmic vesicle</keyword>
<name>A0AAN9XQ26_PSOTE</name>
<evidence type="ECO:0000256" key="3">
    <source>
        <dbReference type="ARBA" id="ARBA00022737"/>
    </source>
</evidence>
<dbReference type="PANTHER" id="PTHR19876:SF75">
    <property type="entry name" value="COATOMER SUBUNIT BETA'-3"/>
    <property type="match status" value="1"/>
</dbReference>
<evidence type="ECO:0000313" key="6">
    <source>
        <dbReference type="EMBL" id="KAK7402308.1"/>
    </source>
</evidence>
<evidence type="ECO:0000256" key="2">
    <source>
        <dbReference type="ARBA" id="ARBA00022574"/>
    </source>
</evidence>
<dbReference type="Proteomes" id="UP001386955">
    <property type="component" value="Unassembled WGS sequence"/>
</dbReference>
<feature type="repeat" description="WD" evidence="5">
    <location>
        <begin position="133"/>
        <end position="176"/>
    </location>
</feature>
<dbReference type="GO" id="GO:0006891">
    <property type="term" value="P:intra-Golgi vesicle-mediated transport"/>
    <property type="evidence" value="ECO:0007669"/>
    <property type="project" value="TreeGrafter"/>
</dbReference>
<dbReference type="GO" id="GO:0006888">
    <property type="term" value="P:endoplasmic reticulum to Golgi vesicle-mediated transport"/>
    <property type="evidence" value="ECO:0007669"/>
    <property type="project" value="TreeGrafter"/>
</dbReference>
<dbReference type="InterPro" id="IPR020472">
    <property type="entry name" value="WD40_PAC1"/>
</dbReference>
<evidence type="ECO:0000256" key="4">
    <source>
        <dbReference type="ARBA" id="ARBA00023329"/>
    </source>
</evidence>
<dbReference type="InterPro" id="IPR015943">
    <property type="entry name" value="WD40/YVTN_repeat-like_dom_sf"/>
</dbReference>
<dbReference type="SUPFAM" id="SSF50978">
    <property type="entry name" value="WD40 repeat-like"/>
    <property type="match status" value="1"/>
</dbReference>
<sequence>MEPDLSFEFELESVQNTERVKSVDLHPTKPWVLLGWYSGTILRSAKFIDRENWIVAAADDKYIRIFDYEKMEKMVEVVEHKDYVRSLAVHPFLPYVVSASGSSTKTVELEKSASLYGTLKIWNLDSSAPKFTLEGHQKGVNCVDYFISNDKQYLLSGSDDYTVKVWDCHSRNCVQTLEGHGNNVTAICALPELPIFITASEDSTVKIWDAATYLATASLLLAVTKEESNKPTSGGQKTSTYAGLHCHESFDSIFRQSKERIQGEYQIQWHFGNLTKLVSISTALLMGNNA</sequence>
<feature type="repeat" description="WD" evidence="5">
    <location>
        <begin position="177"/>
        <end position="218"/>
    </location>
</feature>
<dbReference type="GO" id="GO:0030126">
    <property type="term" value="C:COPI vesicle coat"/>
    <property type="evidence" value="ECO:0007669"/>
    <property type="project" value="TreeGrafter"/>
</dbReference>
<reference evidence="6 7" key="1">
    <citation type="submission" date="2024-01" db="EMBL/GenBank/DDBJ databases">
        <title>The genomes of 5 underutilized Papilionoideae crops provide insights into root nodulation and disease resistanc.</title>
        <authorList>
            <person name="Jiang F."/>
        </authorList>
    </citation>
    <scope>NUCLEOTIDE SEQUENCE [LARGE SCALE GENOMIC DNA]</scope>
    <source>
        <strain evidence="6">DUOXIRENSHENG_FW03</strain>
        <tissue evidence="6">Leaves</tissue>
    </source>
</reference>
<dbReference type="GO" id="GO:0006886">
    <property type="term" value="P:intracellular protein transport"/>
    <property type="evidence" value="ECO:0007669"/>
    <property type="project" value="TreeGrafter"/>
</dbReference>
<dbReference type="PROSITE" id="PS50082">
    <property type="entry name" value="WD_REPEATS_2"/>
    <property type="match status" value="2"/>
</dbReference>
<evidence type="ECO:0000256" key="5">
    <source>
        <dbReference type="PROSITE-ProRule" id="PRU00221"/>
    </source>
</evidence>
<proteinExistence type="predicted"/>
<keyword evidence="3" id="KW-0677">Repeat</keyword>
<evidence type="ECO:0000256" key="1">
    <source>
        <dbReference type="ARBA" id="ARBA00004156"/>
    </source>
</evidence>
<organism evidence="6 7">
    <name type="scientific">Psophocarpus tetragonolobus</name>
    <name type="common">Winged bean</name>
    <name type="synonym">Dolichos tetragonolobus</name>
    <dbReference type="NCBI Taxonomy" id="3891"/>
    <lineage>
        <taxon>Eukaryota</taxon>
        <taxon>Viridiplantae</taxon>
        <taxon>Streptophyta</taxon>
        <taxon>Embryophyta</taxon>
        <taxon>Tracheophyta</taxon>
        <taxon>Spermatophyta</taxon>
        <taxon>Magnoliopsida</taxon>
        <taxon>eudicotyledons</taxon>
        <taxon>Gunneridae</taxon>
        <taxon>Pentapetalae</taxon>
        <taxon>rosids</taxon>
        <taxon>fabids</taxon>
        <taxon>Fabales</taxon>
        <taxon>Fabaceae</taxon>
        <taxon>Papilionoideae</taxon>
        <taxon>50 kb inversion clade</taxon>
        <taxon>NPAAA clade</taxon>
        <taxon>indigoferoid/millettioid clade</taxon>
        <taxon>Phaseoleae</taxon>
        <taxon>Psophocarpus</taxon>
    </lineage>
</organism>